<feature type="compositionally biased region" description="Polar residues" evidence="1">
    <location>
        <begin position="126"/>
        <end position="135"/>
    </location>
</feature>
<feature type="region of interest" description="Disordered" evidence="1">
    <location>
        <begin position="64"/>
        <end position="149"/>
    </location>
</feature>
<name>A0A7H0IR59_9ACTN</name>
<feature type="compositionally biased region" description="Low complexity" evidence="1">
    <location>
        <begin position="64"/>
        <end position="88"/>
    </location>
</feature>
<feature type="compositionally biased region" description="Pro residues" evidence="1">
    <location>
        <begin position="1"/>
        <end position="11"/>
    </location>
</feature>
<evidence type="ECO:0000313" key="3">
    <source>
        <dbReference type="EMBL" id="QNP75275.1"/>
    </source>
</evidence>
<keyword evidence="2" id="KW-1133">Transmembrane helix</keyword>
<keyword evidence="2" id="KW-0472">Membrane</keyword>
<proteinExistence type="predicted"/>
<feature type="region of interest" description="Disordered" evidence="1">
    <location>
        <begin position="1"/>
        <end position="25"/>
    </location>
</feature>
<dbReference type="EMBL" id="CP060828">
    <property type="protein sequence ID" value="QNP75275.1"/>
    <property type="molecule type" value="Genomic_DNA"/>
</dbReference>
<accession>A0A7H0IR59</accession>
<dbReference type="KEGG" id="sroi:IAG44_41645"/>
<organism evidence="3 4">
    <name type="scientific">Streptomyces roseirectus</name>
    <dbReference type="NCBI Taxonomy" id="2768066"/>
    <lineage>
        <taxon>Bacteria</taxon>
        <taxon>Bacillati</taxon>
        <taxon>Actinomycetota</taxon>
        <taxon>Actinomycetes</taxon>
        <taxon>Kitasatosporales</taxon>
        <taxon>Streptomycetaceae</taxon>
        <taxon>Streptomyces</taxon>
    </lineage>
</organism>
<evidence type="ECO:0000256" key="2">
    <source>
        <dbReference type="SAM" id="Phobius"/>
    </source>
</evidence>
<protein>
    <submittedName>
        <fullName evidence="3">Uncharacterized protein</fullName>
    </submittedName>
</protein>
<evidence type="ECO:0000313" key="4">
    <source>
        <dbReference type="Proteomes" id="UP000516052"/>
    </source>
</evidence>
<dbReference type="RefSeq" id="WP_187752196.1">
    <property type="nucleotide sequence ID" value="NZ_CP060828.1"/>
</dbReference>
<evidence type="ECO:0000256" key="1">
    <source>
        <dbReference type="SAM" id="MobiDB-lite"/>
    </source>
</evidence>
<dbReference type="AlphaFoldDB" id="A0A7H0IR59"/>
<feature type="transmembrane region" description="Helical" evidence="2">
    <location>
        <begin position="42"/>
        <end position="63"/>
    </location>
</feature>
<feature type="compositionally biased region" description="Low complexity" evidence="1">
    <location>
        <begin position="110"/>
        <end position="122"/>
    </location>
</feature>
<gene>
    <name evidence="3" type="ORF">IAG44_41645</name>
</gene>
<keyword evidence="2" id="KW-0812">Transmembrane</keyword>
<keyword evidence="4" id="KW-1185">Reference proteome</keyword>
<sequence length="241" mass="24843">MNDPGPPPPRKMPGEDFPAAPGTPSAYHGVGLIPPAGPARTWGLAVVGVPLVLVLLLALAGNLSGDSDNSGRSGSTWSGTSGWPGTYETTEETPETLDATDTPSPDDSDTPTPYDSTTAPAYEESPTPSVSSSAFEESPTPSPADTTGPEAVVTAYFEAINNRDYATAWALGGKNLDSDYDTFAAGFATTRSDTITINSVQGDEVALTLEARQTDGTTKTFENVYTVSGGEIVSATGKQTS</sequence>
<reference evidence="3 4" key="1">
    <citation type="submission" date="2020-08" db="EMBL/GenBank/DDBJ databases">
        <title>A novel species.</title>
        <authorList>
            <person name="Gao J."/>
        </authorList>
    </citation>
    <scope>NUCLEOTIDE SEQUENCE [LARGE SCALE GENOMIC DNA]</scope>
    <source>
        <strain evidence="3 4">CRXT-G-22</strain>
    </source>
</reference>
<dbReference type="Proteomes" id="UP000516052">
    <property type="component" value="Chromosome"/>
</dbReference>